<proteinExistence type="predicted"/>
<feature type="compositionally biased region" description="Polar residues" evidence="1">
    <location>
        <begin position="1005"/>
        <end position="1018"/>
    </location>
</feature>
<sequence>MLSSVGSAAAASLLQLDPLDAATPITMSGAKAEPQDTTAGAHSRFDVEFTVNGTGEPTTGDPIRDLRLDLPSGLLGAITSADECSFTDLAAGACAPETKLGSVEVDLSFMLYFVSGGTRSPGTQTPQDMRNFGSIYRIPARGAEPARLGIVITPALCVFLYDPECKFPTLTGPPVVLESPVAVRTAGDGGLSTAVKDIPKTVPMNTTGTAEIDLLIKTMRIRLNAASGRGDAFMVNPTTCVPAVTKLEVTTYAGATAEAAPSFTPTGCENVPFDPTIAVGIDAAGADLPTGVTVDVGLPYSDDPAALAQTQPREAVVKLPAGLELSPSIGSGGLEGCTDAQFDRDSAGPSSCPAGSQIGTVRFSSPLIADPVAGKVFLATPKPGGSPLRIFIVAEQSDAPDALRIKLSGSSDPDPQTGQVTTTLSNIPPLTFTEFRLQFRGGQHAVFSTPRTCGTYTTTTSFAPHSGNAAKTPSTTFDVAGDCPDPAAFTPEVGVASAPTQAGSYAALQQRIVRPDRQARMRGLKLSLPPGLLGKLPGVAQCPLEAARAAQCDAATQVGTVAADAGPGPAPLRVNGPVYLSQAIDGSFASLAIVVPARVGPIDLGTTVTLARLVVRPEDQGLDVYADEIPLRQSGVAFSLRALSLSIDRPGFTIAPTSCDPLPVRATLTSDLGAQAPATTTYQATGCDQLPFTPDMDVQLRGKRERMAENGNPSLEVKVTQPEGQGGLKAVEVKLPEGIATDQRVLGQACTAPAFAAGQCPPASVVGHALAVTPLLGTPLRGDVLFVAQAAGGLPDLRVRLRGELSVDLIGKVRVAPNGQLITRFEGIPDVPIKVFNLRINGGRTGLLVSTEDMCQRAPTLDAKLLSHSGATSDFTRRVGIPVCRASQQVRISSLRDGLPALRLRVAGGPRNVQSIRMALPRGLTFDTERARGLIRLTTSGMSSSARRRAQVRVTPSGLTITLPDSGANTVNVLVAKGALRAAPSLRRQGKPRLRFRLSVTQQGLESRTRVSSTQPIRSVTAAEKD</sequence>
<evidence type="ECO:0000313" key="3">
    <source>
        <dbReference type="Proteomes" id="UP001058860"/>
    </source>
</evidence>
<accession>A0ABY5PJH1</accession>
<reference evidence="3" key="1">
    <citation type="submission" date="2021-11" db="EMBL/GenBank/DDBJ databases">
        <title>Cultivation dependent microbiological survey of springs from the worlds oldest radium mine currently devoted to the extraction of radon-saturated water.</title>
        <authorList>
            <person name="Kapinusova G."/>
            <person name="Smrhova T."/>
            <person name="Strejcek M."/>
            <person name="Suman J."/>
            <person name="Jani K."/>
            <person name="Pajer P."/>
            <person name="Uhlik O."/>
        </authorList>
    </citation>
    <scope>NUCLEOTIDE SEQUENCE [LARGE SCALE GENOMIC DNA]</scope>
    <source>
        <strain evidence="3">J379</strain>
    </source>
</reference>
<dbReference type="EMBL" id="CP088295">
    <property type="protein sequence ID" value="UUY04492.1"/>
    <property type="molecule type" value="Genomic_DNA"/>
</dbReference>
<evidence type="ECO:0000256" key="1">
    <source>
        <dbReference type="SAM" id="MobiDB-lite"/>
    </source>
</evidence>
<evidence type="ECO:0000313" key="2">
    <source>
        <dbReference type="EMBL" id="UUY04492.1"/>
    </source>
</evidence>
<gene>
    <name evidence="2" type="ORF">LRS13_02860</name>
</gene>
<keyword evidence="3" id="KW-1185">Reference proteome</keyword>
<feature type="region of interest" description="Disordered" evidence="1">
    <location>
        <begin position="1005"/>
        <end position="1026"/>
    </location>
</feature>
<dbReference type="Proteomes" id="UP001058860">
    <property type="component" value="Chromosome"/>
</dbReference>
<dbReference type="RefSeq" id="WP_353864975.1">
    <property type="nucleotide sequence ID" value="NZ_CP088295.1"/>
</dbReference>
<organism evidence="2 3">
    <name type="scientific">Svornostia abyssi</name>
    <dbReference type="NCBI Taxonomy" id="2898438"/>
    <lineage>
        <taxon>Bacteria</taxon>
        <taxon>Bacillati</taxon>
        <taxon>Actinomycetota</taxon>
        <taxon>Thermoleophilia</taxon>
        <taxon>Solirubrobacterales</taxon>
        <taxon>Baekduiaceae</taxon>
        <taxon>Svornostia</taxon>
    </lineage>
</organism>
<protein>
    <submittedName>
        <fullName evidence="2">Uncharacterized protein</fullName>
    </submittedName>
</protein>
<name>A0ABY5PJH1_9ACTN</name>